<proteinExistence type="predicted"/>
<dbReference type="AlphaFoldDB" id="A0AAD7SZ58"/>
<dbReference type="Proteomes" id="UP001221898">
    <property type="component" value="Unassembled WGS sequence"/>
</dbReference>
<name>A0AAD7SZ58_9TELE</name>
<accession>A0AAD7SZ58</accession>
<sequence>MVTYAVSAVSARPGARVVFWPFCRPLGAVWWRLAEGSHAVGGHGPGRLHAERPYVCPAPPVPAPAGHAAITVATATLLPGVWVSARGMLE</sequence>
<keyword evidence="2" id="KW-1185">Reference proteome</keyword>
<comment type="caution">
    <text evidence="1">The sequence shown here is derived from an EMBL/GenBank/DDBJ whole genome shotgun (WGS) entry which is preliminary data.</text>
</comment>
<organism evidence="1 2">
    <name type="scientific">Aldrovandia affinis</name>
    <dbReference type="NCBI Taxonomy" id="143900"/>
    <lineage>
        <taxon>Eukaryota</taxon>
        <taxon>Metazoa</taxon>
        <taxon>Chordata</taxon>
        <taxon>Craniata</taxon>
        <taxon>Vertebrata</taxon>
        <taxon>Euteleostomi</taxon>
        <taxon>Actinopterygii</taxon>
        <taxon>Neopterygii</taxon>
        <taxon>Teleostei</taxon>
        <taxon>Notacanthiformes</taxon>
        <taxon>Halosauridae</taxon>
        <taxon>Aldrovandia</taxon>
    </lineage>
</organism>
<evidence type="ECO:0000313" key="1">
    <source>
        <dbReference type="EMBL" id="KAJ8411455.1"/>
    </source>
</evidence>
<protein>
    <submittedName>
        <fullName evidence="1">Uncharacterized protein</fullName>
    </submittedName>
</protein>
<evidence type="ECO:0000313" key="2">
    <source>
        <dbReference type="Proteomes" id="UP001221898"/>
    </source>
</evidence>
<dbReference type="EMBL" id="JAINUG010000022">
    <property type="protein sequence ID" value="KAJ8411455.1"/>
    <property type="molecule type" value="Genomic_DNA"/>
</dbReference>
<reference evidence="1" key="1">
    <citation type="journal article" date="2023" name="Science">
        <title>Genome structures resolve the early diversification of teleost fishes.</title>
        <authorList>
            <person name="Parey E."/>
            <person name="Louis A."/>
            <person name="Montfort J."/>
            <person name="Bouchez O."/>
            <person name="Roques C."/>
            <person name="Iampietro C."/>
            <person name="Lluch J."/>
            <person name="Castinel A."/>
            <person name="Donnadieu C."/>
            <person name="Desvignes T."/>
            <person name="Floi Bucao C."/>
            <person name="Jouanno E."/>
            <person name="Wen M."/>
            <person name="Mejri S."/>
            <person name="Dirks R."/>
            <person name="Jansen H."/>
            <person name="Henkel C."/>
            <person name="Chen W.J."/>
            <person name="Zahm M."/>
            <person name="Cabau C."/>
            <person name="Klopp C."/>
            <person name="Thompson A.W."/>
            <person name="Robinson-Rechavi M."/>
            <person name="Braasch I."/>
            <person name="Lecointre G."/>
            <person name="Bobe J."/>
            <person name="Postlethwait J.H."/>
            <person name="Berthelot C."/>
            <person name="Roest Crollius H."/>
            <person name="Guiguen Y."/>
        </authorList>
    </citation>
    <scope>NUCLEOTIDE SEQUENCE</scope>
    <source>
        <strain evidence="1">NC1722</strain>
    </source>
</reference>
<gene>
    <name evidence="1" type="ORF">AAFF_G00162630</name>
</gene>